<name>A0A9D4PR98_RHISA</name>
<dbReference type="InterPro" id="IPR032675">
    <property type="entry name" value="LRR_dom_sf"/>
</dbReference>
<protein>
    <recommendedName>
        <fullName evidence="4">Nlr family card domain protein</fullName>
    </recommendedName>
</protein>
<dbReference type="SUPFAM" id="SSF52047">
    <property type="entry name" value="RNI-like"/>
    <property type="match status" value="1"/>
</dbReference>
<dbReference type="AlphaFoldDB" id="A0A9D4PR98"/>
<organism evidence="2 3">
    <name type="scientific">Rhipicephalus sanguineus</name>
    <name type="common">Brown dog tick</name>
    <name type="synonym">Ixodes sanguineus</name>
    <dbReference type="NCBI Taxonomy" id="34632"/>
    <lineage>
        <taxon>Eukaryota</taxon>
        <taxon>Metazoa</taxon>
        <taxon>Ecdysozoa</taxon>
        <taxon>Arthropoda</taxon>
        <taxon>Chelicerata</taxon>
        <taxon>Arachnida</taxon>
        <taxon>Acari</taxon>
        <taxon>Parasitiformes</taxon>
        <taxon>Ixodida</taxon>
        <taxon>Ixodoidea</taxon>
        <taxon>Ixodidae</taxon>
        <taxon>Rhipicephalinae</taxon>
        <taxon>Rhipicephalus</taxon>
        <taxon>Rhipicephalus</taxon>
    </lineage>
</organism>
<proteinExistence type="predicted"/>
<dbReference type="PANTHER" id="PTHR47679">
    <property type="entry name" value="PROTEIN TORNADO 1"/>
    <property type="match status" value="1"/>
</dbReference>
<feature type="region of interest" description="Disordered" evidence="1">
    <location>
        <begin position="1"/>
        <end position="27"/>
    </location>
</feature>
<dbReference type="Proteomes" id="UP000821837">
    <property type="component" value="Chromosome 5"/>
</dbReference>
<dbReference type="EMBL" id="JABSTV010001251">
    <property type="protein sequence ID" value="KAH7951423.1"/>
    <property type="molecule type" value="Genomic_DNA"/>
</dbReference>
<comment type="caution">
    <text evidence="2">The sequence shown here is derived from an EMBL/GenBank/DDBJ whole genome shotgun (WGS) entry which is preliminary data.</text>
</comment>
<dbReference type="Gene3D" id="3.80.10.10">
    <property type="entry name" value="Ribonuclease Inhibitor"/>
    <property type="match status" value="2"/>
</dbReference>
<reference evidence="2" key="1">
    <citation type="journal article" date="2020" name="Cell">
        <title>Large-Scale Comparative Analyses of Tick Genomes Elucidate Their Genetic Diversity and Vector Capacities.</title>
        <authorList>
            <consortium name="Tick Genome and Microbiome Consortium (TIGMIC)"/>
            <person name="Jia N."/>
            <person name="Wang J."/>
            <person name="Shi W."/>
            <person name="Du L."/>
            <person name="Sun Y."/>
            <person name="Zhan W."/>
            <person name="Jiang J.F."/>
            <person name="Wang Q."/>
            <person name="Zhang B."/>
            <person name="Ji P."/>
            <person name="Bell-Sakyi L."/>
            <person name="Cui X.M."/>
            <person name="Yuan T.T."/>
            <person name="Jiang B.G."/>
            <person name="Yang W.F."/>
            <person name="Lam T.T."/>
            <person name="Chang Q.C."/>
            <person name="Ding S.J."/>
            <person name="Wang X.J."/>
            <person name="Zhu J.G."/>
            <person name="Ruan X.D."/>
            <person name="Zhao L."/>
            <person name="Wei J.T."/>
            <person name="Ye R.Z."/>
            <person name="Que T.C."/>
            <person name="Du C.H."/>
            <person name="Zhou Y.H."/>
            <person name="Cheng J.X."/>
            <person name="Dai P.F."/>
            <person name="Guo W.B."/>
            <person name="Han X.H."/>
            <person name="Huang E.J."/>
            <person name="Li L.F."/>
            <person name="Wei W."/>
            <person name="Gao Y.C."/>
            <person name="Liu J.Z."/>
            <person name="Shao H.Z."/>
            <person name="Wang X."/>
            <person name="Wang C.C."/>
            <person name="Yang T.C."/>
            <person name="Huo Q.B."/>
            <person name="Li W."/>
            <person name="Chen H.Y."/>
            <person name="Chen S.E."/>
            <person name="Zhou L.G."/>
            <person name="Ni X.B."/>
            <person name="Tian J.H."/>
            <person name="Sheng Y."/>
            <person name="Liu T."/>
            <person name="Pan Y.S."/>
            <person name="Xia L.Y."/>
            <person name="Li J."/>
            <person name="Zhao F."/>
            <person name="Cao W.C."/>
        </authorList>
    </citation>
    <scope>NUCLEOTIDE SEQUENCE</scope>
    <source>
        <strain evidence="2">Rsan-2018</strain>
    </source>
</reference>
<keyword evidence="3" id="KW-1185">Reference proteome</keyword>
<sequence length="722" mass="81547">MARSLVMPKRKRATADQGGGSRRKPRSLTSDFVFENSRFSGSSINYRTPCTSSEGQLCDIFRELTIWNEFFWEVGLELRELSPGQISLVKVDGTLVTSEIPRKHEAAMLLHRLLMCHRCLFSVVLNSYILVHHDEMLCDELPRSVSLRQLQVSLQGRDMCALRTFAAVLPLLNNLQEIDCRLPILERTFCEGLSKLLRSTASLTTLKLSAPDAEPKEGMVILHGLERNTTVTTLSVTMCMKLFLFQCGVVFADYLSENQTLRTLMVTSDCAYDDNVPNLIIRSLFRNTTISEVKLIGFNLDVKNSYLVAKLLSENRSLRNFHMVKSSLYGSGRIPETDGVSGRIRPWIVALGKNRTLERLTMELSCFSLKECKSLFKVLASNKSLKNIAVERVRPTDEAEICRLLLETGVRERFFLPRPHVVEDPAVTLTECKELSGVTINTDTPRGLDSLHTALCLLPSCSHVTSLTLDLQQQCLNGDVISLMAQYFTSTTVLRDLQVILFSEVNTMDRAERVLMQALFFNKSIRKLCMTGVDFDETEIQMLVDKLEASRTLYELSFYPHDSMSTVLLIRKLSPNVSRNYTLLSMQVHGYLVDWVPSRELFTVNDVVGRNLSLVTRAAHFVMGTRNRYCAAAAELVHSNPGLVAKVQVLASVDENEASSRIETSMKSFSELDDFMRMAGVVKHSVTCHRRNDGQLQLTDLNRDCWLYVRQHLKIGDIPNAQ</sequence>
<evidence type="ECO:0000313" key="2">
    <source>
        <dbReference type="EMBL" id="KAH7951423.1"/>
    </source>
</evidence>
<gene>
    <name evidence="2" type="ORF">HPB52_008946</name>
</gene>
<accession>A0A9D4PR98</accession>
<evidence type="ECO:0000256" key="1">
    <source>
        <dbReference type="SAM" id="MobiDB-lite"/>
    </source>
</evidence>
<dbReference type="PANTHER" id="PTHR47679:SF2">
    <property type="entry name" value="C-TERMINAL OF ROC (COR) DOMAIN-CONTAINING PROTEIN"/>
    <property type="match status" value="1"/>
</dbReference>
<dbReference type="VEuPathDB" id="VectorBase:RSAN_036747"/>
<evidence type="ECO:0008006" key="4">
    <source>
        <dbReference type="Google" id="ProtNLM"/>
    </source>
</evidence>
<evidence type="ECO:0000313" key="3">
    <source>
        <dbReference type="Proteomes" id="UP000821837"/>
    </source>
</evidence>
<reference evidence="2" key="2">
    <citation type="submission" date="2021-09" db="EMBL/GenBank/DDBJ databases">
        <authorList>
            <person name="Jia N."/>
            <person name="Wang J."/>
            <person name="Shi W."/>
            <person name="Du L."/>
            <person name="Sun Y."/>
            <person name="Zhan W."/>
            <person name="Jiang J."/>
            <person name="Wang Q."/>
            <person name="Zhang B."/>
            <person name="Ji P."/>
            <person name="Sakyi L.B."/>
            <person name="Cui X."/>
            <person name="Yuan T."/>
            <person name="Jiang B."/>
            <person name="Yang W."/>
            <person name="Lam T.T.-Y."/>
            <person name="Chang Q."/>
            <person name="Ding S."/>
            <person name="Wang X."/>
            <person name="Zhu J."/>
            <person name="Ruan X."/>
            <person name="Zhao L."/>
            <person name="Wei J."/>
            <person name="Que T."/>
            <person name="Du C."/>
            <person name="Cheng J."/>
            <person name="Dai P."/>
            <person name="Han X."/>
            <person name="Huang E."/>
            <person name="Gao Y."/>
            <person name="Liu J."/>
            <person name="Shao H."/>
            <person name="Ye R."/>
            <person name="Li L."/>
            <person name="Wei W."/>
            <person name="Wang X."/>
            <person name="Wang C."/>
            <person name="Huo Q."/>
            <person name="Li W."/>
            <person name="Guo W."/>
            <person name="Chen H."/>
            <person name="Chen S."/>
            <person name="Zhou L."/>
            <person name="Zhou L."/>
            <person name="Ni X."/>
            <person name="Tian J."/>
            <person name="Zhou Y."/>
            <person name="Sheng Y."/>
            <person name="Liu T."/>
            <person name="Pan Y."/>
            <person name="Xia L."/>
            <person name="Li J."/>
            <person name="Zhao F."/>
            <person name="Cao W."/>
        </authorList>
    </citation>
    <scope>NUCLEOTIDE SEQUENCE</scope>
    <source>
        <strain evidence="2">Rsan-2018</strain>
        <tissue evidence="2">Larvae</tissue>
    </source>
</reference>